<dbReference type="EMBL" id="SDMK01000001">
    <property type="protein sequence ID" value="RXS96975.1"/>
    <property type="molecule type" value="Genomic_DNA"/>
</dbReference>
<dbReference type="OrthoDB" id="9773828at2"/>
<gene>
    <name evidence="3" type="ORF">ESZ00_03295</name>
</gene>
<keyword evidence="1" id="KW-0560">Oxidoreductase</keyword>
<sequence length="330" mass="37210">MATPQLSQEKTFGLRRLGNSDMDLTPIGYGAWAIGGGNWEFAWGAQDDDESVRTIERALDLGLNWIDTAAIYGLGHSEEVVAKALRQNPHKPFVFTKCSMRWHEDRSIYRSLKAKSLEEEIENSLRRLGVDTIDLYQIHWPNPDEEIEEGWETLARFQQQGKVRYLGVSNFSVAQMKRAQKIAPITSLQPPYSLLRRDIEAEILPFCRENNIGVINYSPMVSGLLTGKMTAERIAQMPADDWRRKSPNFNEPKLSRNLKLVEILREIGKTHGVEAGVVAIAWTLRNPAITAAIVGARRPDQVDGVLPAATFRLSEEEASRLERFLAENPA</sequence>
<dbReference type="AlphaFoldDB" id="A0A4Q1SHW3"/>
<accession>A0A4Q1SHW3</accession>
<dbReference type="PROSITE" id="PS00062">
    <property type="entry name" value="ALDOKETO_REDUCTASE_2"/>
    <property type="match status" value="1"/>
</dbReference>
<protein>
    <submittedName>
        <fullName evidence="3">Aldo/keto reductase</fullName>
    </submittedName>
</protein>
<dbReference type="PANTHER" id="PTHR43364:SF4">
    <property type="entry name" value="NAD(P)-LINKED OXIDOREDUCTASE SUPERFAMILY PROTEIN"/>
    <property type="match status" value="1"/>
</dbReference>
<dbReference type="GO" id="GO:0005829">
    <property type="term" value="C:cytosol"/>
    <property type="evidence" value="ECO:0007669"/>
    <property type="project" value="UniProtKB-ARBA"/>
</dbReference>
<dbReference type="PRINTS" id="PR00069">
    <property type="entry name" value="ALDKETRDTASE"/>
</dbReference>
<dbReference type="InterPro" id="IPR023210">
    <property type="entry name" value="NADP_OxRdtase_dom"/>
</dbReference>
<evidence type="ECO:0000259" key="2">
    <source>
        <dbReference type="Pfam" id="PF00248"/>
    </source>
</evidence>
<proteinExistence type="predicted"/>
<organism evidence="3 4">
    <name type="scientific">Silvibacterium dinghuense</name>
    <dbReference type="NCBI Taxonomy" id="1560006"/>
    <lineage>
        <taxon>Bacteria</taxon>
        <taxon>Pseudomonadati</taxon>
        <taxon>Acidobacteriota</taxon>
        <taxon>Terriglobia</taxon>
        <taxon>Terriglobales</taxon>
        <taxon>Acidobacteriaceae</taxon>
        <taxon>Silvibacterium</taxon>
    </lineage>
</organism>
<dbReference type="SUPFAM" id="SSF51430">
    <property type="entry name" value="NAD(P)-linked oxidoreductase"/>
    <property type="match status" value="1"/>
</dbReference>
<dbReference type="InterPro" id="IPR050523">
    <property type="entry name" value="AKR_Detox_Biosynth"/>
</dbReference>
<name>A0A4Q1SHW3_9BACT</name>
<dbReference type="RefSeq" id="WP_129206756.1">
    <property type="nucleotide sequence ID" value="NZ_BMGU01000001.1"/>
</dbReference>
<keyword evidence="4" id="KW-1185">Reference proteome</keyword>
<dbReference type="Proteomes" id="UP000290253">
    <property type="component" value="Unassembled WGS sequence"/>
</dbReference>
<feature type="domain" description="NADP-dependent oxidoreductase" evidence="2">
    <location>
        <begin position="26"/>
        <end position="324"/>
    </location>
</feature>
<dbReference type="InterPro" id="IPR020471">
    <property type="entry name" value="AKR"/>
</dbReference>
<comment type="caution">
    <text evidence="3">The sequence shown here is derived from an EMBL/GenBank/DDBJ whole genome shotgun (WGS) entry which is preliminary data.</text>
</comment>
<evidence type="ECO:0000256" key="1">
    <source>
        <dbReference type="ARBA" id="ARBA00023002"/>
    </source>
</evidence>
<dbReference type="Gene3D" id="3.20.20.100">
    <property type="entry name" value="NADP-dependent oxidoreductase domain"/>
    <property type="match status" value="1"/>
</dbReference>
<dbReference type="PANTHER" id="PTHR43364">
    <property type="entry name" value="NADH-SPECIFIC METHYLGLYOXAL REDUCTASE-RELATED"/>
    <property type="match status" value="1"/>
</dbReference>
<dbReference type="Pfam" id="PF00248">
    <property type="entry name" value="Aldo_ket_red"/>
    <property type="match status" value="1"/>
</dbReference>
<dbReference type="InterPro" id="IPR018170">
    <property type="entry name" value="Aldo/ket_reductase_CS"/>
</dbReference>
<dbReference type="GO" id="GO:0016491">
    <property type="term" value="F:oxidoreductase activity"/>
    <property type="evidence" value="ECO:0007669"/>
    <property type="project" value="UniProtKB-KW"/>
</dbReference>
<reference evidence="3 4" key="1">
    <citation type="journal article" date="2016" name="Int. J. Syst. Evol. Microbiol.">
        <title>Acidipila dinghuensis sp. nov., an acidobacterium isolated from forest soil.</title>
        <authorList>
            <person name="Jiang Y.W."/>
            <person name="Wang J."/>
            <person name="Chen M.H."/>
            <person name="Lv Y.Y."/>
            <person name="Qiu L.H."/>
        </authorList>
    </citation>
    <scope>NUCLEOTIDE SEQUENCE [LARGE SCALE GENOMIC DNA]</scope>
    <source>
        <strain evidence="3 4">DHOF10</strain>
    </source>
</reference>
<evidence type="ECO:0000313" key="3">
    <source>
        <dbReference type="EMBL" id="RXS96975.1"/>
    </source>
</evidence>
<dbReference type="CDD" id="cd19102">
    <property type="entry name" value="AKR_unchar"/>
    <property type="match status" value="1"/>
</dbReference>
<evidence type="ECO:0000313" key="4">
    <source>
        <dbReference type="Proteomes" id="UP000290253"/>
    </source>
</evidence>
<dbReference type="FunFam" id="3.20.20.100:FF:000004">
    <property type="entry name" value="Oxidoreductase, aldo/keto reductase"/>
    <property type="match status" value="1"/>
</dbReference>
<dbReference type="InterPro" id="IPR036812">
    <property type="entry name" value="NAD(P)_OxRdtase_dom_sf"/>
</dbReference>